<protein>
    <submittedName>
        <fullName evidence="17">Cu2+-exporting ATPase</fullName>
    </submittedName>
</protein>
<dbReference type="AlphaFoldDB" id="A0A1H8KME0"/>
<feature type="transmembrane region" description="Helical" evidence="15">
    <location>
        <begin position="197"/>
        <end position="216"/>
    </location>
</feature>
<evidence type="ECO:0000313" key="17">
    <source>
        <dbReference type="EMBL" id="SEN94113.1"/>
    </source>
</evidence>
<dbReference type="GO" id="GO:0055070">
    <property type="term" value="P:copper ion homeostasis"/>
    <property type="evidence" value="ECO:0007669"/>
    <property type="project" value="TreeGrafter"/>
</dbReference>
<dbReference type="GO" id="GO:0005524">
    <property type="term" value="F:ATP binding"/>
    <property type="evidence" value="ECO:0007669"/>
    <property type="project" value="UniProtKB-UniRule"/>
</dbReference>
<dbReference type="RefSeq" id="WP_091846334.1">
    <property type="nucleotide sequence ID" value="NZ_FOCM01000008.1"/>
</dbReference>
<comment type="similarity">
    <text evidence="2 15">Belongs to the cation transport ATPase (P-type) (TC 3.A.3) family. Type IB subfamily.</text>
</comment>
<dbReference type="InterPro" id="IPR023214">
    <property type="entry name" value="HAD_sf"/>
</dbReference>
<feature type="transmembrane region" description="Helical" evidence="15">
    <location>
        <begin position="670"/>
        <end position="686"/>
    </location>
</feature>
<dbReference type="NCBIfam" id="TIGR01511">
    <property type="entry name" value="ATPase-IB1_Cu"/>
    <property type="match status" value="1"/>
</dbReference>
<evidence type="ECO:0000256" key="1">
    <source>
        <dbReference type="ARBA" id="ARBA00004651"/>
    </source>
</evidence>
<dbReference type="GO" id="GO:0043682">
    <property type="term" value="F:P-type divalent copper transporter activity"/>
    <property type="evidence" value="ECO:0007669"/>
    <property type="project" value="TreeGrafter"/>
</dbReference>
<keyword evidence="5" id="KW-0597">Phosphoprotein</keyword>
<dbReference type="NCBIfam" id="TIGR01494">
    <property type="entry name" value="ATPase_P-type"/>
    <property type="match status" value="2"/>
</dbReference>
<dbReference type="PANTHER" id="PTHR43520">
    <property type="entry name" value="ATP7, ISOFORM B"/>
    <property type="match status" value="1"/>
</dbReference>
<dbReference type="GO" id="GO:0016887">
    <property type="term" value="F:ATP hydrolysis activity"/>
    <property type="evidence" value="ECO:0007669"/>
    <property type="project" value="InterPro"/>
</dbReference>
<sequence length="714" mass="72961">MSVAACPACAGAVPGPRAATPDATHLLHLPDIHCGGCISSVERALTALPDVLSARVNLTQKRVSVAAPGLPSQVLIDALARAGHRAQPLDRGRLGPRDVELRRLLTRIGVAGFAMMNVMLMSVAVWSGATGATAQVFHLVSAMIAIPAVAYAAQPFFGSALSALRAGRLNMDVPISLAIVLASGASLAQAFGLSDRAGWFDAALALTFFLLVGRYLERAGRGAARSAAAELAALEAPQALLVTGDGTRVVAADSLVPGDRIRLLPGDRLPADGTILSGATDLDRSALTGESAPAPAGIGDAVQAGEIALTGSVEVRVDRAGRDTALSRMAEIVATAEAQRTRYAGIADRAARLYAPLVHGLGAATFGGWLLVTGDAWLSLDVAISVLVITCPCALGLAVPVVSTVATGRLFRDGILVKSDTALERLSQIDTVAFDKTGTLTTGEVRLATELGDDDLALAAGLARHSRHPLARAIVAAADARDIAPAQVDGLTEHPGLGLEATHGTRRIRLGRPGWAGPDSDGPSAFLDTGDGAPRPLDTAERIAPETEATVTALRARGMDMALLSGDGPRAVARIAGALGIAAAQARLTPEGKVDWIADRRAAGHRVLMVGDGLNDTGGLAVADAAISPGSGLDAARSAADVVLLRGGLGGVTDALWTARAAMARMRQNIGLAVAYNVVSVPLAVLGYASPLVAALAMSLSSITVTLNAVRRFK</sequence>
<evidence type="ECO:0000256" key="12">
    <source>
        <dbReference type="ARBA" id="ARBA00022989"/>
    </source>
</evidence>
<evidence type="ECO:0000256" key="11">
    <source>
        <dbReference type="ARBA" id="ARBA00022967"/>
    </source>
</evidence>
<feature type="transmembrane region" description="Helical" evidence="15">
    <location>
        <begin position="353"/>
        <end position="372"/>
    </location>
</feature>
<keyword evidence="18" id="KW-1185">Reference proteome</keyword>
<dbReference type="InterPro" id="IPR036412">
    <property type="entry name" value="HAD-like_sf"/>
</dbReference>
<dbReference type="OrthoDB" id="9807843at2"/>
<dbReference type="InterPro" id="IPR018303">
    <property type="entry name" value="ATPase_P-typ_P_site"/>
</dbReference>
<keyword evidence="13" id="KW-0406">Ion transport</keyword>
<dbReference type="Pfam" id="PF00122">
    <property type="entry name" value="E1-E2_ATPase"/>
    <property type="match status" value="1"/>
</dbReference>
<keyword evidence="14 15" id="KW-0472">Membrane</keyword>
<dbReference type="InterPro" id="IPR017969">
    <property type="entry name" value="Heavy-metal-associated_CS"/>
</dbReference>
<dbReference type="PRINTS" id="PR00119">
    <property type="entry name" value="CATATPASE"/>
</dbReference>
<dbReference type="Proteomes" id="UP000199372">
    <property type="component" value="Unassembled WGS sequence"/>
</dbReference>
<dbReference type="PROSITE" id="PS01047">
    <property type="entry name" value="HMA_1"/>
    <property type="match status" value="1"/>
</dbReference>
<feature type="transmembrane region" description="Helical" evidence="15">
    <location>
        <begin position="173"/>
        <end position="191"/>
    </location>
</feature>
<keyword evidence="4 15" id="KW-1003">Cell membrane</keyword>
<keyword evidence="3" id="KW-0813">Transport</keyword>
<evidence type="ECO:0000256" key="4">
    <source>
        <dbReference type="ARBA" id="ARBA00022475"/>
    </source>
</evidence>
<dbReference type="PROSITE" id="PS50846">
    <property type="entry name" value="HMA_2"/>
    <property type="match status" value="1"/>
</dbReference>
<proteinExistence type="inferred from homology"/>
<dbReference type="InterPro" id="IPR006121">
    <property type="entry name" value="HMA_dom"/>
</dbReference>
<feature type="transmembrane region" description="Helical" evidence="15">
    <location>
        <begin position="104"/>
        <end position="126"/>
    </location>
</feature>
<dbReference type="EMBL" id="FOCM01000008">
    <property type="protein sequence ID" value="SEN94113.1"/>
    <property type="molecule type" value="Genomic_DNA"/>
</dbReference>
<keyword evidence="12 15" id="KW-1133">Transmembrane helix</keyword>
<dbReference type="InterPro" id="IPR059000">
    <property type="entry name" value="ATPase_P-type_domA"/>
</dbReference>
<dbReference type="PROSITE" id="PS00154">
    <property type="entry name" value="ATPASE_E1_E2"/>
    <property type="match status" value="1"/>
</dbReference>
<evidence type="ECO:0000256" key="6">
    <source>
        <dbReference type="ARBA" id="ARBA00022692"/>
    </source>
</evidence>
<dbReference type="InterPro" id="IPR008250">
    <property type="entry name" value="ATPase_P-typ_transduc_dom_A_sf"/>
</dbReference>
<dbReference type="NCBIfam" id="TIGR01525">
    <property type="entry name" value="ATPase-IB_hvy"/>
    <property type="match status" value="1"/>
</dbReference>
<reference evidence="18" key="1">
    <citation type="submission" date="2016-10" db="EMBL/GenBank/DDBJ databases">
        <authorList>
            <person name="Varghese N."/>
            <person name="Submissions S."/>
        </authorList>
    </citation>
    <scope>NUCLEOTIDE SEQUENCE [LARGE SCALE GENOMIC DNA]</scope>
    <source>
        <strain evidence="18">DSM 26893</strain>
    </source>
</reference>
<evidence type="ECO:0000313" key="18">
    <source>
        <dbReference type="Proteomes" id="UP000199372"/>
    </source>
</evidence>
<evidence type="ECO:0000256" key="10">
    <source>
        <dbReference type="ARBA" id="ARBA00022842"/>
    </source>
</evidence>
<dbReference type="InterPro" id="IPR027256">
    <property type="entry name" value="P-typ_ATPase_IB"/>
</dbReference>
<keyword evidence="8 15" id="KW-0547">Nucleotide-binding</keyword>
<dbReference type="Gene3D" id="3.30.70.100">
    <property type="match status" value="1"/>
</dbReference>
<dbReference type="InterPro" id="IPR023298">
    <property type="entry name" value="ATPase_P-typ_TM_dom_sf"/>
</dbReference>
<evidence type="ECO:0000256" key="2">
    <source>
        <dbReference type="ARBA" id="ARBA00006024"/>
    </source>
</evidence>
<keyword evidence="7 15" id="KW-0479">Metal-binding</keyword>
<evidence type="ECO:0000259" key="16">
    <source>
        <dbReference type="PROSITE" id="PS50846"/>
    </source>
</evidence>
<gene>
    <name evidence="17" type="ORF">SAMN04488011_10848</name>
</gene>
<keyword evidence="11" id="KW-1278">Translocase</keyword>
<dbReference type="Gene3D" id="3.40.1110.10">
    <property type="entry name" value="Calcium-transporting ATPase, cytoplasmic domain N"/>
    <property type="match status" value="1"/>
</dbReference>
<evidence type="ECO:0000256" key="5">
    <source>
        <dbReference type="ARBA" id="ARBA00022553"/>
    </source>
</evidence>
<dbReference type="SUPFAM" id="SSF56784">
    <property type="entry name" value="HAD-like"/>
    <property type="match status" value="1"/>
</dbReference>
<feature type="transmembrane region" description="Helical" evidence="15">
    <location>
        <begin position="132"/>
        <end position="153"/>
    </location>
</feature>
<dbReference type="Gene3D" id="2.70.150.10">
    <property type="entry name" value="Calcium-transporting ATPase, cytoplasmic transduction domain A"/>
    <property type="match status" value="1"/>
</dbReference>
<evidence type="ECO:0000256" key="14">
    <source>
        <dbReference type="ARBA" id="ARBA00023136"/>
    </source>
</evidence>
<evidence type="ECO:0000256" key="3">
    <source>
        <dbReference type="ARBA" id="ARBA00022448"/>
    </source>
</evidence>
<evidence type="ECO:0000256" key="7">
    <source>
        <dbReference type="ARBA" id="ARBA00022723"/>
    </source>
</evidence>
<dbReference type="Pfam" id="PF00702">
    <property type="entry name" value="Hydrolase"/>
    <property type="match status" value="1"/>
</dbReference>
<evidence type="ECO:0000256" key="13">
    <source>
        <dbReference type="ARBA" id="ARBA00023065"/>
    </source>
</evidence>
<keyword evidence="6 15" id="KW-0812">Transmembrane</keyword>
<dbReference type="GO" id="GO:0005507">
    <property type="term" value="F:copper ion binding"/>
    <property type="evidence" value="ECO:0007669"/>
    <property type="project" value="TreeGrafter"/>
</dbReference>
<keyword evidence="9 15" id="KW-0067">ATP-binding</keyword>
<name>A0A1H8KME0_9RHOB</name>
<dbReference type="SUPFAM" id="SSF81665">
    <property type="entry name" value="Calcium ATPase, transmembrane domain M"/>
    <property type="match status" value="1"/>
</dbReference>
<evidence type="ECO:0000256" key="9">
    <source>
        <dbReference type="ARBA" id="ARBA00022840"/>
    </source>
</evidence>
<dbReference type="CDD" id="cd00371">
    <property type="entry name" value="HMA"/>
    <property type="match status" value="1"/>
</dbReference>
<keyword evidence="10" id="KW-0460">Magnesium</keyword>
<comment type="subcellular location">
    <subcellularLocation>
        <location evidence="1">Cell membrane</location>
        <topology evidence="1">Multi-pass membrane protein</topology>
    </subcellularLocation>
</comment>
<dbReference type="InterPro" id="IPR023299">
    <property type="entry name" value="ATPase_P-typ_cyto_dom_N"/>
</dbReference>
<dbReference type="SUPFAM" id="SSF81653">
    <property type="entry name" value="Calcium ATPase, transduction domain A"/>
    <property type="match status" value="1"/>
</dbReference>
<dbReference type="InterPro" id="IPR036163">
    <property type="entry name" value="HMA_dom_sf"/>
</dbReference>
<evidence type="ECO:0000256" key="8">
    <source>
        <dbReference type="ARBA" id="ARBA00022741"/>
    </source>
</evidence>
<dbReference type="Pfam" id="PF00403">
    <property type="entry name" value="HMA"/>
    <property type="match status" value="1"/>
</dbReference>
<dbReference type="Gene3D" id="3.40.50.1000">
    <property type="entry name" value="HAD superfamily/HAD-like"/>
    <property type="match status" value="1"/>
</dbReference>
<dbReference type="GO" id="GO:0005886">
    <property type="term" value="C:plasma membrane"/>
    <property type="evidence" value="ECO:0007669"/>
    <property type="project" value="UniProtKB-SubCell"/>
</dbReference>
<evidence type="ECO:0000256" key="15">
    <source>
        <dbReference type="RuleBase" id="RU362081"/>
    </source>
</evidence>
<dbReference type="PANTHER" id="PTHR43520:SF5">
    <property type="entry name" value="CATION-TRANSPORTING P-TYPE ATPASE-RELATED"/>
    <property type="match status" value="1"/>
</dbReference>
<dbReference type="PRINTS" id="PR00120">
    <property type="entry name" value="HATPASE"/>
</dbReference>
<accession>A0A1H8KME0</accession>
<organism evidence="17 18">
    <name type="scientific">Palleronia pelagia</name>
    <dbReference type="NCBI Taxonomy" id="387096"/>
    <lineage>
        <taxon>Bacteria</taxon>
        <taxon>Pseudomonadati</taxon>
        <taxon>Pseudomonadota</taxon>
        <taxon>Alphaproteobacteria</taxon>
        <taxon>Rhodobacterales</taxon>
        <taxon>Roseobacteraceae</taxon>
        <taxon>Palleronia</taxon>
    </lineage>
</organism>
<dbReference type="SUPFAM" id="SSF55008">
    <property type="entry name" value="HMA, heavy metal-associated domain"/>
    <property type="match status" value="1"/>
</dbReference>
<feature type="transmembrane region" description="Helical" evidence="15">
    <location>
        <begin position="692"/>
        <end position="710"/>
    </location>
</feature>
<dbReference type="InterPro" id="IPR001757">
    <property type="entry name" value="P_typ_ATPase"/>
</dbReference>
<feature type="transmembrane region" description="Helical" evidence="15">
    <location>
        <begin position="378"/>
        <end position="402"/>
    </location>
</feature>
<feature type="domain" description="HMA" evidence="16">
    <location>
        <begin position="23"/>
        <end position="87"/>
    </location>
</feature>